<dbReference type="EMBL" id="JAUORK010000005">
    <property type="protein sequence ID" value="MDO6671629.1"/>
    <property type="molecule type" value="Genomic_DNA"/>
</dbReference>
<reference evidence="2" key="1">
    <citation type="submission" date="2023-07" db="EMBL/GenBank/DDBJ databases">
        <title>Genome content predicts the carbon catabolic preferences of heterotrophic bacteria.</title>
        <authorList>
            <person name="Gralka M."/>
        </authorList>
    </citation>
    <scope>NUCLEOTIDE SEQUENCE</scope>
    <source>
        <strain evidence="2">C2R13</strain>
    </source>
</reference>
<dbReference type="Pfam" id="PF13487">
    <property type="entry name" value="HD_5"/>
    <property type="match status" value="1"/>
</dbReference>
<organism evidence="2 3">
    <name type="scientific">Cobetia amphilecti</name>
    <dbReference type="NCBI Taxonomy" id="1055104"/>
    <lineage>
        <taxon>Bacteria</taxon>
        <taxon>Pseudomonadati</taxon>
        <taxon>Pseudomonadota</taxon>
        <taxon>Gammaproteobacteria</taxon>
        <taxon>Oceanospirillales</taxon>
        <taxon>Halomonadaceae</taxon>
        <taxon>Cobetia</taxon>
    </lineage>
</organism>
<dbReference type="InterPro" id="IPR003607">
    <property type="entry name" value="HD/PDEase_dom"/>
</dbReference>
<dbReference type="SMART" id="SM00471">
    <property type="entry name" value="HDc"/>
    <property type="match status" value="1"/>
</dbReference>
<dbReference type="InterPro" id="IPR037522">
    <property type="entry name" value="HD_GYP_dom"/>
</dbReference>
<evidence type="ECO:0000313" key="3">
    <source>
        <dbReference type="Proteomes" id="UP001170481"/>
    </source>
</evidence>
<dbReference type="PANTHER" id="PTHR45228">
    <property type="entry name" value="CYCLIC DI-GMP PHOSPHODIESTERASE TM_0186-RELATED"/>
    <property type="match status" value="1"/>
</dbReference>
<comment type="caution">
    <text evidence="2">The sequence shown here is derived from an EMBL/GenBank/DDBJ whole genome shotgun (WGS) entry which is preliminary data.</text>
</comment>
<dbReference type="RefSeq" id="WP_303593285.1">
    <property type="nucleotide sequence ID" value="NZ_JAUORK010000005.1"/>
</dbReference>
<dbReference type="PROSITE" id="PS51832">
    <property type="entry name" value="HD_GYP"/>
    <property type="match status" value="1"/>
</dbReference>
<feature type="domain" description="HD-GYP" evidence="1">
    <location>
        <begin position="28"/>
        <end position="228"/>
    </location>
</feature>
<sequence length="233" mass="25393">MKHALCATRFAPAGDAPLPDYLFKPPPGAKTLEPGVLALARLLHRHHGDTLAHSWRVAGLTIFLYARLLPSGQRKVPLHDLHSAALLHDIGKVGISTELLNAPRALSDEERVTMRDHASHGGRLLFTLRGPLRALASLVAITHHEGWNGQGYPAGSAGGALPLHCQVAAMMDVFDALASPRAYKPGWSLKCLVGLFSEESGKQFDPRLIARMAPLWTSLHAEHRRLYEQTSRG</sequence>
<dbReference type="Proteomes" id="UP001170481">
    <property type="component" value="Unassembled WGS sequence"/>
</dbReference>
<accession>A0AAP4TWM0</accession>
<dbReference type="SUPFAM" id="SSF109604">
    <property type="entry name" value="HD-domain/PDEase-like"/>
    <property type="match status" value="1"/>
</dbReference>
<protein>
    <submittedName>
        <fullName evidence="2">HD domain-containing protein</fullName>
    </submittedName>
</protein>
<dbReference type="InterPro" id="IPR052020">
    <property type="entry name" value="Cyclic_di-GMP/3'3'-cGAMP_PDE"/>
</dbReference>
<proteinExistence type="predicted"/>
<gene>
    <name evidence="2" type="ORF">Q4535_05800</name>
</gene>
<evidence type="ECO:0000313" key="2">
    <source>
        <dbReference type="EMBL" id="MDO6671629.1"/>
    </source>
</evidence>
<evidence type="ECO:0000259" key="1">
    <source>
        <dbReference type="PROSITE" id="PS51832"/>
    </source>
</evidence>
<dbReference type="Gene3D" id="1.10.3210.10">
    <property type="entry name" value="Hypothetical protein af1432"/>
    <property type="match status" value="1"/>
</dbReference>
<dbReference type="AlphaFoldDB" id="A0AAP4TWM0"/>
<name>A0AAP4TWM0_9GAMM</name>
<dbReference type="GO" id="GO:0008081">
    <property type="term" value="F:phosphoric diester hydrolase activity"/>
    <property type="evidence" value="ECO:0007669"/>
    <property type="project" value="UniProtKB-ARBA"/>
</dbReference>
<dbReference type="CDD" id="cd00077">
    <property type="entry name" value="HDc"/>
    <property type="match status" value="1"/>
</dbReference>